<evidence type="ECO:0000256" key="2">
    <source>
        <dbReference type="ARBA" id="ARBA00022741"/>
    </source>
</evidence>
<dbReference type="PANTHER" id="PTHR11089">
    <property type="entry name" value="GTP-BINDING PROTEIN-RELATED"/>
    <property type="match status" value="1"/>
</dbReference>
<dbReference type="InterPro" id="IPR027417">
    <property type="entry name" value="P-loop_NTPase"/>
</dbReference>
<feature type="region of interest" description="Disordered" evidence="8">
    <location>
        <begin position="115"/>
        <end position="134"/>
    </location>
</feature>
<reference evidence="11" key="1">
    <citation type="submission" date="2025-08" db="UniProtKB">
        <authorList>
            <consortium name="RefSeq"/>
        </authorList>
    </citation>
    <scope>IDENTIFICATION</scope>
    <source>
        <tissue evidence="11">Silk gland</tissue>
    </source>
</reference>
<dbReference type="InterPro" id="IPR030378">
    <property type="entry name" value="G_CP_dom"/>
</dbReference>
<feature type="domain" description="CP-type G" evidence="9">
    <location>
        <begin position="145"/>
        <end position="327"/>
    </location>
</feature>
<evidence type="ECO:0000256" key="7">
    <source>
        <dbReference type="ARBA" id="ARBA00069022"/>
    </source>
</evidence>
<comment type="subcellular location">
    <subcellularLocation>
        <location evidence="1">Nucleus</location>
        <location evidence="1">Nucleolus</location>
    </subcellularLocation>
</comment>
<feature type="compositionally biased region" description="Basic residues" evidence="8">
    <location>
        <begin position="26"/>
        <end position="46"/>
    </location>
</feature>
<dbReference type="InterPro" id="IPR014813">
    <property type="entry name" value="Gnl3_N_dom"/>
</dbReference>
<accession>A0A6J2KPJ5</accession>
<comment type="function">
    <text evidence="6">May play a role in regulating cellular proliferation.</text>
</comment>
<evidence type="ECO:0000256" key="8">
    <source>
        <dbReference type="SAM" id="MobiDB-lite"/>
    </source>
</evidence>
<dbReference type="InterPro" id="IPR006073">
    <property type="entry name" value="GTP-bd"/>
</dbReference>
<dbReference type="Gene3D" id="3.40.50.300">
    <property type="entry name" value="P-loop containing nucleotide triphosphate hydrolases"/>
    <property type="match status" value="1"/>
</dbReference>
<dbReference type="Pfam" id="PF01926">
    <property type="entry name" value="MMR_HSR1"/>
    <property type="match status" value="1"/>
</dbReference>
<keyword evidence="4" id="KW-0342">GTP-binding</keyword>
<dbReference type="PROSITE" id="PS51721">
    <property type="entry name" value="G_CP"/>
    <property type="match status" value="1"/>
</dbReference>
<evidence type="ECO:0000313" key="10">
    <source>
        <dbReference type="Proteomes" id="UP000504629"/>
    </source>
</evidence>
<evidence type="ECO:0000256" key="4">
    <source>
        <dbReference type="ARBA" id="ARBA00023134"/>
    </source>
</evidence>
<evidence type="ECO:0000256" key="6">
    <source>
        <dbReference type="ARBA" id="ARBA00059892"/>
    </source>
</evidence>
<gene>
    <name evidence="11" type="primary">LOC114253395</name>
</gene>
<evidence type="ECO:0000256" key="3">
    <source>
        <dbReference type="ARBA" id="ARBA00023054"/>
    </source>
</evidence>
<dbReference type="GO" id="GO:0051239">
    <property type="term" value="P:regulation of multicellular organismal process"/>
    <property type="evidence" value="ECO:0007669"/>
    <property type="project" value="UniProtKB-ARBA"/>
</dbReference>
<dbReference type="FunFam" id="3.40.50.300:FF:000571">
    <property type="entry name" value="Guanine nucleotide-binding protein-like NSN1"/>
    <property type="match status" value="1"/>
</dbReference>
<name>A0A6J2KPJ5_BOMMA</name>
<dbReference type="SUPFAM" id="SSF52540">
    <property type="entry name" value="P-loop containing nucleoside triphosphate hydrolases"/>
    <property type="match status" value="1"/>
</dbReference>
<dbReference type="GO" id="GO:0005730">
    <property type="term" value="C:nucleolus"/>
    <property type="evidence" value="ECO:0007669"/>
    <property type="project" value="UniProtKB-SubCell"/>
</dbReference>
<dbReference type="KEGG" id="bman:114253395"/>
<feature type="region of interest" description="Disordered" evidence="8">
    <location>
        <begin position="1"/>
        <end position="53"/>
    </location>
</feature>
<dbReference type="GO" id="GO:0005525">
    <property type="term" value="F:GTP binding"/>
    <property type="evidence" value="ECO:0007669"/>
    <property type="project" value="UniProtKB-KW"/>
</dbReference>
<keyword evidence="3" id="KW-0175">Coiled coil</keyword>
<evidence type="ECO:0000256" key="1">
    <source>
        <dbReference type="ARBA" id="ARBA00004604"/>
    </source>
</evidence>
<dbReference type="FunFam" id="1.10.1580.10:FF:000002">
    <property type="entry name" value="Guanine nucleotide-binding protein-like 3 (nucleolar)-like"/>
    <property type="match status" value="1"/>
</dbReference>
<evidence type="ECO:0000256" key="5">
    <source>
        <dbReference type="ARBA" id="ARBA00023242"/>
    </source>
</evidence>
<feature type="compositionally biased region" description="Basic residues" evidence="8">
    <location>
        <begin position="1"/>
        <end position="18"/>
    </location>
</feature>
<protein>
    <recommendedName>
        <fullName evidence="7">Guanine nucleotide-binding protein-like 3 homolog</fullName>
    </recommendedName>
</protein>
<dbReference type="PRINTS" id="PR00326">
    <property type="entry name" value="GTP1OBG"/>
</dbReference>
<dbReference type="InterPro" id="IPR050755">
    <property type="entry name" value="TRAFAC_YlqF/YawG_RiboMat"/>
</dbReference>
<dbReference type="InterPro" id="IPR023179">
    <property type="entry name" value="GTP-bd_ortho_bundle_sf"/>
</dbReference>
<proteinExistence type="predicted"/>
<dbReference type="RefSeq" id="XP_028044065.1">
    <property type="nucleotide sequence ID" value="XM_028188264.1"/>
</dbReference>
<dbReference type="Pfam" id="PF08701">
    <property type="entry name" value="GN3L_Grn1"/>
    <property type="match status" value="1"/>
</dbReference>
<organism evidence="10 11">
    <name type="scientific">Bombyx mandarina</name>
    <name type="common">Wild silk moth</name>
    <name type="synonym">Wild silkworm</name>
    <dbReference type="NCBI Taxonomy" id="7092"/>
    <lineage>
        <taxon>Eukaryota</taxon>
        <taxon>Metazoa</taxon>
        <taxon>Ecdysozoa</taxon>
        <taxon>Arthropoda</taxon>
        <taxon>Hexapoda</taxon>
        <taxon>Insecta</taxon>
        <taxon>Pterygota</taxon>
        <taxon>Neoptera</taxon>
        <taxon>Endopterygota</taxon>
        <taxon>Lepidoptera</taxon>
        <taxon>Glossata</taxon>
        <taxon>Ditrysia</taxon>
        <taxon>Bombycoidea</taxon>
        <taxon>Bombycidae</taxon>
        <taxon>Bombycinae</taxon>
        <taxon>Bombyx</taxon>
    </lineage>
</organism>
<dbReference type="GO" id="GO:0050793">
    <property type="term" value="P:regulation of developmental process"/>
    <property type="evidence" value="ECO:0007669"/>
    <property type="project" value="UniProtKB-ARBA"/>
</dbReference>
<dbReference type="GeneID" id="114253395"/>
<dbReference type="OrthoDB" id="444945at2759"/>
<dbReference type="Proteomes" id="UP000504629">
    <property type="component" value="Unplaced"/>
</dbReference>
<feature type="compositionally biased region" description="Basic and acidic residues" evidence="8">
    <location>
        <begin position="69"/>
        <end position="97"/>
    </location>
</feature>
<evidence type="ECO:0000313" key="11">
    <source>
        <dbReference type="RefSeq" id="XP_028044065.1"/>
    </source>
</evidence>
<keyword evidence="5" id="KW-0539">Nucleus</keyword>
<dbReference type="AlphaFoldDB" id="A0A6J2KPJ5"/>
<dbReference type="CDD" id="cd04178">
    <property type="entry name" value="Nucleostemin_like"/>
    <property type="match status" value="1"/>
</dbReference>
<keyword evidence="2" id="KW-0547">Nucleotide-binding</keyword>
<evidence type="ECO:0000259" key="9">
    <source>
        <dbReference type="PROSITE" id="PS51721"/>
    </source>
</evidence>
<dbReference type="CTD" id="42060"/>
<sequence>MAKFKLKKPSKRQPARLRYKIEKKVKEHNRKQRKEAKKNPKSKKTKPIQIPNICPFKEDILKEVEAVKKHKEEERQKRKEQAKLDKQKKLEEKKNEKSSTNLNTLVTNAQARGKVHEAFNGDSQPSQDIEFGKDRKQENSLKTYYREFKKVISEAEVILEIVDARDPLGTRCIQVEEAVRESGKRLVLVLNKADLVPRDNLTAWLKYLRQSAPAVPFKASTQDQQHNLGRRKMKHIVKEKEMKGSACVGAELLMSLLGNYCRNKGIKTSITVGVVGLPNVGKSSIINSLNRSKACNVGSTPGVTKQMQTVQLDSKIKILDSPGIVFQSGPESDSTVALKNAIRVGSLKDPVTPATAILQRANKQTLQDLYRIPDFSTPQEFFAQLAQRMGRFKKGGVPDQEAASRILLNDWNIGKVRYFTEPPETADTEIHVDAQIVASIAKEFDINSFEAMETDIVNSLNTDSTKIEPIKITSTGPVAAVLPDNMQVDEEDSSMLPKALNIRNRLDKTGKSQEKTKADPEMLLEGNLKQNKLRKMQFKKDKKKKARSDKQAVDLAGVLENVTLTKYPKEDAITTDDYDFKEEFSL</sequence>
<feature type="region of interest" description="Disordered" evidence="8">
    <location>
        <begin position="69"/>
        <end position="104"/>
    </location>
</feature>
<dbReference type="Gene3D" id="1.10.1580.10">
    <property type="match status" value="1"/>
</dbReference>
<keyword evidence="10" id="KW-1185">Reference proteome</keyword>
<dbReference type="PANTHER" id="PTHR11089:SF30">
    <property type="entry name" value="GUANINE NUCLEOTIDE-BINDING PROTEIN-LIKE 3 HOMOLOG"/>
    <property type="match status" value="1"/>
</dbReference>